<feature type="domain" description="Gp5/Type VI secretion system Vgr protein OB-fold" evidence="1">
    <location>
        <begin position="365"/>
        <end position="445"/>
    </location>
</feature>
<evidence type="ECO:0000313" key="3">
    <source>
        <dbReference type="Proteomes" id="UP000264217"/>
    </source>
</evidence>
<name>A0A372NTP7_9SPHI</name>
<dbReference type="Pfam" id="PF04717">
    <property type="entry name" value="Phage_base_V"/>
    <property type="match status" value="1"/>
</dbReference>
<dbReference type="AlphaFoldDB" id="A0A372NTP7"/>
<dbReference type="SUPFAM" id="SSF69279">
    <property type="entry name" value="Phage tail proteins"/>
    <property type="match status" value="1"/>
</dbReference>
<sequence>METKIKVDISIEGTPITHFSSFNLEQRFNEHQSFQLRFNHHQIENTNKVTLEKSKDFIGKNLTVQFGRGEESEHQFTGKITRVEIAQSHGFQGDIVISGFSPTVLIDRGPDLGSYLNKDLKTIVQKATEDAPKNDLNFNINPAYTSPIDYIIQYRESDFDFINRLSAEYHEWFYYDGVKLNFGKPSKLDEVPLIYGRDLHSLQYGLQIAPLKYQKFAYHSPEDQLLSSQPSPSNGGNPDLSHVISASNQVYSKQYNEPLDVRVNNQKEIDTFVNDEHKAIVSELLSIMGNGDNPHVKLGSIVNISTSMRAESGFQVQDFGKFLVTAVYHQLDGVGHYQNTFEGVSADSEKLPVRNAEKPMPDIQLANVVDNTDPQGQGRVKVKFKWQCTSNDNTEWLRVMTPDAGNSDKVSKNRGFVFIPEVGDQVVVAFEEGNIARPFILGSVFHGKNGSGGAASNNSKSVTSKSGHTIFMDDAAGILVRDKTGLNHIFIDGNNAITATADNNVNLQTGGVMITLNKEEDKIVLQAKNIEIRAAENFSISGDGGPTKNGSMSFDTKLDISVKNDLSMSGEANAKLNSAAVNIVGTSTVIDGKPVKINS</sequence>
<dbReference type="OrthoDB" id="727155at2"/>
<reference evidence="2 3" key="1">
    <citation type="submission" date="2018-08" db="EMBL/GenBank/DDBJ databases">
        <title>Mucilaginibacter sp. MYSH2.</title>
        <authorList>
            <person name="Seo T."/>
        </authorList>
    </citation>
    <scope>NUCLEOTIDE SEQUENCE [LARGE SCALE GENOMIC DNA]</scope>
    <source>
        <strain evidence="2 3">MYSH2</strain>
    </source>
</reference>
<accession>A0A372NTP7</accession>
<dbReference type="InterPro" id="IPR006531">
    <property type="entry name" value="Gp5/Vgr_OB"/>
</dbReference>
<protein>
    <submittedName>
        <fullName evidence="2">Type IV secretion protein Rhs</fullName>
    </submittedName>
</protein>
<dbReference type="Pfam" id="PF05954">
    <property type="entry name" value="Phage_GPD"/>
    <property type="match status" value="1"/>
</dbReference>
<organism evidence="2 3">
    <name type="scientific">Mucilaginibacter conchicola</name>
    <dbReference type="NCBI Taxonomy" id="2303333"/>
    <lineage>
        <taxon>Bacteria</taxon>
        <taxon>Pseudomonadati</taxon>
        <taxon>Bacteroidota</taxon>
        <taxon>Sphingobacteriia</taxon>
        <taxon>Sphingobacteriales</taxon>
        <taxon>Sphingobacteriaceae</taxon>
        <taxon>Mucilaginibacter</taxon>
    </lineage>
</organism>
<dbReference type="SUPFAM" id="SSF69349">
    <property type="entry name" value="Phage fibre proteins"/>
    <property type="match status" value="1"/>
</dbReference>
<comment type="caution">
    <text evidence="2">The sequence shown here is derived from an EMBL/GenBank/DDBJ whole genome shotgun (WGS) entry which is preliminary data.</text>
</comment>
<dbReference type="Gene3D" id="2.40.50.230">
    <property type="entry name" value="Gp5 N-terminal domain"/>
    <property type="match status" value="1"/>
</dbReference>
<evidence type="ECO:0000313" key="2">
    <source>
        <dbReference type="EMBL" id="RFZ92281.1"/>
    </source>
</evidence>
<evidence type="ECO:0000259" key="1">
    <source>
        <dbReference type="Pfam" id="PF04717"/>
    </source>
</evidence>
<dbReference type="SUPFAM" id="SSF69255">
    <property type="entry name" value="gp5 N-terminal domain-like"/>
    <property type="match status" value="1"/>
</dbReference>
<dbReference type="RefSeq" id="WP_117391992.1">
    <property type="nucleotide sequence ID" value="NZ_QWDC01000002.1"/>
</dbReference>
<dbReference type="Proteomes" id="UP000264217">
    <property type="component" value="Unassembled WGS sequence"/>
</dbReference>
<dbReference type="Gene3D" id="3.55.50.10">
    <property type="entry name" value="Baseplate protein-like domains"/>
    <property type="match status" value="1"/>
</dbReference>
<keyword evidence="3" id="KW-1185">Reference proteome</keyword>
<proteinExistence type="predicted"/>
<dbReference type="InterPro" id="IPR037026">
    <property type="entry name" value="Vgr_OB-fold_dom_sf"/>
</dbReference>
<dbReference type="EMBL" id="QWDC01000002">
    <property type="protein sequence ID" value="RFZ92281.1"/>
    <property type="molecule type" value="Genomic_DNA"/>
</dbReference>
<gene>
    <name evidence="2" type="ORF">D0C36_12640</name>
</gene>